<dbReference type="Gene3D" id="3.30.450.350">
    <property type="entry name" value="CHASE domain"/>
    <property type="match status" value="1"/>
</dbReference>
<dbReference type="Pfam" id="PF00233">
    <property type="entry name" value="PDEase_I"/>
    <property type="match status" value="1"/>
</dbReference>
<evidence type="ECO:0000256" key="5">
    <source>
        <dbReference type="ARBA" id="ARBA00023136"/>
    </source>
</evidence>
<dbReference type="AlphaFoldDB" id="A0A7S3L0D8"/>
<accession>A0A7S3L0D8</accession>
<dbReference type="InterPro" id="IPR002073">
    <property type="entry name" value="PDEase_catalytic_dom"/>
</dbReference>
<dbReference type="GO" id="GO:0001653">
    <property type="term" value="F:peptide receptor activity"/>
    <property type="evidence" value="ECO:0007669"/>
    <property type="project" value="TreeGrafter"/>
</dbReference>
<dbReference type="SUPFAM" id="SSF55073">
    <property type="entry name" value="Nucleotide cyclase"/>
    <property type="match status" value="1"/>
</dbReference>
<reference evidence="11" key="1">
    <citation type="submission" date="2021-01" db="EMBL/GenBank/DDBJ databases">
        <authorList>
            <person name="Corre E."/>
            <person name="Pelletier E."/>
            <person name="Niang G."/>
            <person name="Scheremetjew M."/>
            <person name="Finn R."/>
            <person name="Kale V."/>
            <person name="Holt S."/>
            <person name="Cochrane G."/>
            <person name="Meng A."/>
            <person name="Brown T."/>
            <person name="Cohen L."/>
        </authorList>
    </citation>
    <scope>NUCLEOTIDE SEQUENCE</scope>
    <source>
        <strain evidence="11">CCMP127</strain>
    </source>
</reference>
<comment type="subcellular location">
    <subcellularLocation>
        <location evidence="1">Membrane</location>
    </subcellularLocation>
</comment>
<keyword evidence="2 8" id="KW-0812">Transmembrane</keyword>
<dbReference type="GO" id="GO:0004114">
    <property type="term" value="F:3',5'-cyclic-nucleotide phosphodiesterase activity"/>
    <property type="evidence" value="ECO:0007669"/>
    <property type="project" value="InterPro"/>
</dbReference>
<evidence type="ECO:0000256" key="2">
    <source>
        <dbReference type="ARBA" id="ARBA00022692"/>
    </source>
</evidence>
<keyword evidence="4 8" id="KW-1133">Transmembrane helix</keyword>
<dbReference type="GO" id="GO:0004383">
    <property type="term" value="F:guanylate cyclase activity"/>
    <property type="evidence" value="ECO:0007669"/>
    <property type="project" value="TreeGrafter"/>
</dbReference>
<dbReference type="PROSITE" id="PS50839">
    <property type="entry name" value="CHASE"/>
    <property type="match status" value="1"/>
</dbReference>
<proteinExistence type="predicted"/>
<evidence type="ECO:0000259" key="10">
    <source>
        <dbReference type="PROSITE" id="PS50839"/>
    </source>
</evidence>
<feature type="compositionally biased region" description="Polar residues" evidence="7">
    <location>
        <begin position="7"/>
        <end position="18"/>
    </location>
</feature>
<protein>
    <recommendedName>
        <fullName evidence="12">Phosphodiesterase</fullName>
    </recommendedName>
</protein>
<keyword evidence="3" id="KW-0547">Nucleotide-binding</keyword>
<name>A0A7S3L0D8_9STRA</name>
<organism evidence="11">
    <name type="scientific">Amphora coffeiformis</name>
    <dbReference type="NCBI Taxonomy" id="265554"/>
    <lineage>
        <taxon>Eukaryota</taxon>
        <taxon>Sar</taxon>
        <taxon>Stramenopiles</taxon>
        <taxon>Ochrophyta</taxon>
        <taxon>Bacillariophyta</taxon>
        <taxon>Bacillariophyceae</taxon>
        <taxon>Bacillariophycidae</taxon>
        <taxon>Thalassiophysales</taxon>
        <taxon>Catenulaceae</taxon>
        <taxon>Amphora</taxon>
    </lineage>
</organism>
<dbReference type="Pfam" id="PF03924">
    <property type="entry name" value="CHASE"/>
    <property type="match status" value="1"/>
</dbReference>
<evidence type="ECO:0000256" key="7">
    <source>
        <dbReference type="SAM" id="MobiDB-lite"/>
    </source>
</evidence>
<dbReference type="CDD" id="cd07302">
    <property type="entry name" value="CHD"/>
    <property type="match status" value="1"/>
</dbReference>
<dbReference type="GO" id="GO:0005886">
    <property type="term" value="C:plasma membrane"/>
    <property type="evidence" value="ECO:0007669"/>
    <property type="project" value="TreeGrafter"/>
</dbReference>
<feature type="transmembrane region" description="Helical" evidence="8">
    <location>
        <begin position="44"/>
        <end position="66"/>
    </location>
</feature>
<feature type="domain" description="Guanylate cyclase" evidence="9">
    <location>
        <begin position="472"/>
        <end position="606"/>
    </location>
</feature>
<evidence type="ECO:0008006" key="12">
    <source>
        <dbReference type="Google" id="ProtNLM"/>
    </source>
</evidence>
<evidence type="ECO:0000256" key="8">
    <source>
        <dbReference type="SAM" id="Phobius"/>
    </source>
</evidence>
<dbReference type="GO" id="GO:0004016">
    <property type="term" value="F:adenylate cyclase activity"/>
    <property type="evidence" value="ECO:0007669"/>
    <property type="project" value="TreeGrafter"/>
</dbReference>
<evidence type="ECO:0000256" key="6">
    <source>
        <dbReference type="ARBA" id="ARBA00023239"/>
    </source>
</evidence>
<dbReference type="GO" id="GO:0035556">
    <property type="term" value="P:intracellular signal transduction"/>
    <property type="evidence" value="ECO:0007669"/>
    <property type="project" value="InterPro"/>
</dbReference>
<evidence type="ECO:0000256" key="3">
    <source>
        <dbReference type="ARBA" id="ARBA00022741"/>
    </source>
</evidence>
<dbReference type="InterPro" id="IPR006189">
    <property type="entry name" value="CHASE_dom"/>
</dbReference>
<dbReference type="PANTHER" id="PTHR11920">
    <property type="entry name" value="GUANYLYL CYCLASE"/>
    <property type="match status" value="1"/>
</dbReference>
<dbReference type="GO" id="GO:0007168">
    <property type="term" value="P:receptor guanylyl cyclase signaling pathway"/>
    <property type="evidence" value="ECO:0007669"/>
    <property type="project" value="TreeGrafter"/>
</dbReference>
<dbReference type="SUPFAM" id="SSF109604">
    <property type="entry name" value="HD-domain/PDEase-like"/>
    <property type="match status" value="1"/>
</dbReference>
<dbReference type="InterPro" id="IPR036971">
    <property type="entry name" value="PDEase_catalytic_dom_sf"/>
</dbReference>
<sequence>MSDKSSKSAQETTVASTTRDQDEGTAAPNVSRAMLQETMVKRTIMSASLVLLIGSITSAGFMYIGITNSRSDHRDQFDRRASELVSGIENSWNDYETAGLWIHEACRNRDATREEFRAVYEYLSSGGLDFQAAEWIPRVTREERDQYEQDSLRFYEQHYPEVLPYLGFRGLEPDPENPGTSIMQARSDQPFYYPVSYVEPVLPNAAAIDFDLYSSASRRATIEAAITSFKPNLTRRLRLVQETDPSAYSVLLMHPGIPLESEGVNAVAADLSLMVIRIPSLLERSVRDMKEDRLAVYLYDFTEAETEQDAQFLGAIRVISTADEIVVSSIDERDYPSFVHSHNGRNEFLYQETLEIASSKWVVTVVPVTNEYEADIVFVILGGCMLFLATICLAIWMIHNVRRSINMQRVLERAEVEKQIVSSLFPSNVRDRLIEDAVDNQGGLRRKTSPNIPANELVPGSKPIADLFTDVSIMFADMQGFTAWSSARDPAQVFTLLESVYSAFDKISISLGVFKVETVGDCYVACAGLPQPREDHALVMAEFATCCLKEMTKVAHDLEPILGPDTSEIQLRIGLHSGPTTAGVLRGLKGRFQLFGDSMNLASRMEATGVAGQIHVSQEYAEEIQRQGKGEWLTLRKDAPFVKGKGVLTTYFLKIESNSTSHVQASSVPQSFSVTEKNVTRLVDWNVQVLSDFLKKIVARRMALKKQPQHYLPNLEKVEGAIPFDEVVDTLALSPYTVPEVEVDLESIELDQKVLQELREFVMVLAGSYRQGNPFHNFDHASHVCMSVVKLLRRIVSVDPNNSSESIHRQTFGITSDPLAQFACVFSALCHDVDHPGVPNSCLNAENAVIARAFKHQSAAEQNSIELAWSLFVCPDFENLRLCVCSDENDFLRFRQLLVNVVMATDVMDKTLNSVRRQRWENAFAEDQIGSKADNSDKRATIVLEHLMQASDVAHTMQHWHVYLKWNERLFNEMYAAYEADRLDKDPSASWYEGEIGFLDYYVIPLANKLDACGVFGVSSREYLNYAESNRKEWAARGKVIVAEYLQRYKERNTHK</sequence>
<gene>
    <name evidence="11" type="ORF">ACOF00016_LOCUS3633</name>
</gene>
<feature type="transmembrane region" description="Helical" evidence="8">
    <location>
        <begin position="376"/>
        <end position="398"/>
    </location>
</feature>
<dbReference type="Gene3D" id="1.10.1300.10">
    <property type="entry name" value="3'5'-cyclic nucleotide phosphodiesterase, catalytic domain"/>
    <property type="match status" value="1"/>
</dbReference>
<keyword evidence="5 8" id="KW-0472">Membrane</keyword>
<dbReference type="Pfam" id="PF00211">
    <property type="entry name" value="Guanylate_cyc"/>
    <property type="match status" value="1"/>
</dbReference>
<dbReference type="InterPro" id="IPR042240">
    <property type="entry name" value="CHASE_sf"/>
</dbReference>
<dbReference type="SMART" id="SM00044">
    <property type="entry name" value="CYCc"/>
    <property type="match status" value="1"/>
</dbReference>
<dbReference type="PANTHER" id="PTHR11920:SF335">
    <property type="entry name" value="GUANYLATE CYCLASE"/>
    <property type="match status" value="1"/>
</dbReference>
<dbReference type="GO" id="GO:0000166">
    <property type="term" value="F:nucleotide binding"/>
    <property type="evidence" value="ECO:0007669"/>
    <property type="project" value="UniProtKB-KW"/>
</dbReference>
<keyword evidence="6" id="KW-0456">Lyase</keyword>
<evidence type="ECO:0000256" key="4">
    <source>
        <dbReference type="ARBA" id="ARBA00022989"/>
    </source>
</evidence>
<dbReference type="Gene3D" id="3.30.70.1230">
    <property type="entry name" value="Nucleotide cyclase"/>
    <property type="match status" value="1"/>
</dbReference>
<dbReference type="InterPro" id="IPR029787">
    <property type="entry name" value="Nucleotide_cyclase"/>
</dbReference>
<dbReference type="InterPro" id="IPR050401">
    <property type="entry name" value="Cyclic_nucleotide_synthase"/>
</dbReference>
<feature type="region of interest" description="Disordered" evidence="7">
    <location>
        <begin position="1"/>
        <end position="30"/>
    </location>
</feature>
<feature type="domain" description="CHASE" evidence="10">
    <location>
        <begin position="107"/>
        <end position="255"/>
    </location>
</feature>
<dbReference type="InterPro" id="IPR001054">
    <property type="entry name" value="A/G_cyclase"/>
</dbReference>
<evidence type="ECO:0000313" key="11">
    <source>
        <dbReference type="EMBL" id="CAE0405626.1"/>
    </source>
</evidence>
<evidence type="ECO:0000256" key="1">
    <source>
        <dbReference type="ARBA" id="ARBA00004370"/>
    </source>
</evidence>
<dbReference type="SMART" id="SM01079">
    <property type="entry name" value="CHASE"/>
    <property type="match status" value="1"/>
</dbReference>
<dbReference type="EMBL" id="HBIM01004246">
    <property type="protein sequence ID" value="CAE0405626.1"/>
    <property type="molecule type" value="Transcribed_RNA"/>
</dbReference>
<dbReference type="PROSITE" id="PS50125">
    <property type="entry name" value="GUANYLATE_CYCLASE_2"/>
    <property type="match status" value="1"/>
</dbReference>
<evidence type="ECO:0000259" key="9">
    <source>
        <dbReference type="PROSITE" id="PS50125"/>
    </source>
</evidence>